<dbReference type="InterPro" id="IPR009069">
    <property type="entry name" value="Cys_alpha_HP_mot_SF"/>
</dbReference>
<sequence length="132" mass="15214">MFQIFRNMKKLGYVKRGHFITPDRVPFKEALPLSLRNKVSGKSDKATGASCIQEMSVLFACLKRNNFNEVPCNKEVSAFKSVGQIMPLYKDRRKCKKDKESWYLVRKLNRINKLVSCLNSILAIQRIPCVNS</sequence>
<reference evidence="1" key="1">
    <citation type="submission" date="2016-04" db="EMBL/GenBank/DDBJ databases">
        <authorList>
            <person name="Calderon-Fernandez G.M.Sr."/>
        </authorList>
    </citation>
    <scope>NUCLEOTIDE SEQUENCE</scope>
    <source>
        <strain evidence="1">Int1</strain>
        <tissue evidence="1">Integument</tissue>
    </source>
</reference>
<protein>
    <submittedName>
        <fullName evidence="1">Coiled-coil-helix-coiled-coil-helix domain-containing protein 1</fullName>
    </submittedName>
</protein>
<dbReference type="GO" id="GO:0032543">
    <property type="term" value="P:mitochondrial translation"/>
    <property type="evidence" value="ECO:0007669"/>
    <property type="project" value="InterPro"/>
</dbReference>
<dbReference type="PANTHER" id="PTHR31278:SF2">
    <property type="entry name" value="SMALL RIBOSOMAL SUBUNIT PROTEIN MS37"/>
    <property type="match status" value="1"/>
</dbReference>
<dbReference type="InterPro" id="IPR033620">
    <property type="entry name" value="Ribosomal_mS37_met"/>
</dbReference>
<dbReference type="GO" id="GO:0005761">
    <property type="term" value="C:mitochondrial ribosome"/>
    <property type="evidence" value="ECO:0007669"/>
    <property type="project" value="InterPro"/>
</dbReference>
<dbReference type="GO" id="GO:0003723">
    <property type="term" value="F:RNA binding"/>
    <property type="evidence" value="ECO:0007669"/>
    <property type="project" value="TreeGrafter"/>
</dbReference>
<dbReference type="EMBL" id="GEMB01005049">
    <property type="protein sequence ID" value="JAR98258.1"/>
    <property type="molecule type" value="Transcribed_RNA"/>
</dbReference>
<dbReference type="SUPFAM" id="SSF47072">
    <property type="entry name" value="Cysteine alpha-hairpin motif"/>
    <property type="match status" value="1"/>
</dbReference>
<organism evidence="1">
    <name type="scientific">Triatoma infestans</name>
    <name type="common">Assassin bug</name>
    <dbReference type="NCBI Taxonomy" id="30076"/>
    <lineage>
        <taxon>Eukaryota</taxon>
        <taxon>Metazoa</taxon>
        <taxon>Ecdysozoa</taxon>
        <taxon>Arthropoda</taxon>
        <taxon>Hexapoda</taxon>
        <taxon>Insecta</taxon>
        <taxon>Pterygota</taxon>
        <taxon>Neoptera</taxon>
        <taxon>Paraneoptera</taxon>
        <taxon>Hemiptera</taxon>
        <taxon>Heteroptera</taxon>
        <taxon>Panheteroptera</taxon>
        <taxon>Cimicomorpha</taxon>
        <taxon>Reduviidae</taxon>
        <taxon>Triatominae</taxon>
        <taxon>Triatoma</taxon>
    </lineage>
</organism>
<proteinExistence type="predicted"/>
<accession>A0A170WVT2</accession>
<dbReference type="AlphaFoldDB" id="A0A170WVT2"/>
<dbReference type="GO" id="GO:0005654">
    <property type="term" value="C:nucleoplasm"/>
    <property type="evidence" value="ECO:0007669"/>
    <property type="project" value="TreeGrafter"/>
</dbReference>
<feature type="non-terminal residue" evidence="1">
    <location>
        <position position="132"/>
    </location>
</feature>
<name>A0A170WVT2_TRIIF</name>
<reference evidence="1" key="2">
    <citation type="journal article" date="2017" name="J. Med. Entomol.">
        <title>Transcriptome Analysis of the Triatoma infestans (Hemiptera: Reduviidae) Integument.</title>
        <authorList>
            <person name="Calderon-Fernandez G.M."/>
            <person name="Moriconi D.E."/>
            <person name="Dulbecco A.B."/>
            <person name="Juarez M.P."/>
        </authorList>
    </citation>
    <scope>NUCLEOTIDE SEQUENCE</scope>
    <source>
        <strain evidence="1">Int1</strain>
        <tissue evidence="1">Integument</tissue>
    </source>
</reference>
<evidence type="ECO:0000313" key="1">
    <source>
        <dbReference type="EMBL" id="JAR98258.1"/>
    </source>
</evidence>
<dbReference type="PANTHER" id="PTHR31278">
    <property type="entry name" value="CHCHD1"/>
    <property type="match status" value="1"/>
</dbReference>